<comment type="subcellular location">
    <subcellularLocation>
        <location evidence="1">Cell membrane</location>
        <topology evidence="1">Multi-pass membrane protein</topology>
    </subcellularLocation>
</comment>
<protein>
    <submittedName>
        <fullName evidence="8">Type II secretion protein F</fullName>
    </submittedName>
</protein>
<dbReference type="GO" id="GO:0005886">
    <property type="term" value="C:plasma membrane"/>
    <property type="evidence" value="ECO:0007669"/>
    <property type="project" value="UniProtKB-SubCell"/>
</dbReference>
<evidence type="ECO:0000256" key="3">
    <source>
        <dbReference type="ARBA" id="ARBA00022692"/>
    </source>
</evidence>
<dbReference type="PANTHER" id="PTHR35007:SF3">
    <property type="entry name" value="POSSIBLE CONSERVED ALANINE RICH MEMBRANE PROTEIN"/>
    <property type="match status" value="1"/>
</dbReference>
<organism evidence="8 9">
    <name type="scientific">Spongiactinospora rosea</name>
    <dbReference type="NCBI Taxonomy" id="2248750"/>
    <lineage>
        <taxon>Bacteria</taxon>
        <taxon>Bacillati</taxon>
        <taxon>Actinomycetota</taxon>
        <taxon>Actinomycetes</taxon>
        <taxon>Streptosporangiales</taxon>
        <taxon>Streptosporangiaceae</taxon>
        <taxon>Spongiactinospora</taxon>
    </lineage>
</organism>
<feature type="transmembrane region" description="Helical" evidence="6">
    <location>
        <begin position="20"/>
        <end position="43"/>
    </location>
</feature>
<dbReference type="InterPro" id="IPR018076">
    <property type="entry name" value="T2SS_GspF_dom"/>
</dbReference>
<dbReference type="AlphaFoldDB" id="A0A366LUU0"/>
<name>A0A366LUU0_9ACTN</name>
<keyword evidence="2" id="KW-1003">Cell membrane</keyword>
<evidence type="ECO:0000313" key="9">
    <source>
        <dbReference type="Proteomes" id="UP000253303"/>
    </source>
</evidence>
<comment type="caution">
    <text evidence="8">The sequence shown here is derived from an EMBL/GenBank/DDBJ whole genome shotgun (WGS) entry which is preliminary data.</text>
</comment>
<feature type="domain" description="Type II secretion system protein GspF" evidence="7">
    <location>
        <begin position="121"/>
        <end position="247"/>
    </location>
</feature>
<reference evidence="8 9" key="1">
    <citation type="submission" date="2018-06" db="EMBL/GenBank/DDBJ databases">
        <title>Sphaerisporangium craniellae sp. nov., isolated from a marine sponge in the South China Sea.</title>
        <authorList>
            <person name="Li L."/>
        </authorList>
    </citation>
    <scope>NUCLEOTIDE SEQUENCE [LARGE SCALE GENOMIC DNA]</scope>
    <source>
        <strain evidence="8 9">LHW63015</strain>
    </source>
</reference>
<evidence type="ECO:0000256" key="1">
    <source>
        <dbReference type="ARBA" id="ARBA00004651"/>
    </source>
</evidence>
<evidence type="ECO:0000313" key="8">
    <source>
        <dbReference type="EMBL" id="RBQ16952.1"/>
    </source>
</evidence>
<feature type="transmembrane region" description="Helical" evidence="6">
    <location>
        <begin position="235"/>
        <end position="254"/>
    </location>
</feature>
<feature type="transmembrane region" description="Helical" evidence="6">
    <location>
        <begin position="87"/>
        <end position="104"/>
    </location>
</feature>
<sequence length="301" mass="31585">MHGRAGAGGVRFGVVHRLGAGVTGLLAALAGAALVAGPLLAITNMVRPASLRPPRPKQRRLPPISAKPVLYALAAGGVTWWATGWPVAAAGAAAGAVTLPPMLTNRATTRRIERLEALEAWTRHLADVLGGSAGLEEALRSSADNPPAPIAEQVRALARRLAYRTPTEQALRAFADDLDDPAGDMIAAALILACRARGKGLREVLQSLARTVAKDVAARRDIDAQRATHRTTARWVIGALLGYTAFALANRAYVAPFGTLGGQLVLAAVIGLYAGAFAWLHRLAQPPKTHRFLNPSSGERS</sequence>
<evidence type="ECO:0000256" key="2">
    <source>
        <dbReference type="ARBA" id="ARBA00022475"/>
    </source>
</evidence>
<accession>A0A366LUU0</accession>
<dbReference type="Proteomes" id="UP000253303">
    <property type="component" value="Unassembled WGS sequence"/>
</dbReference>
<dbReference type="Pfam" id="PF00482">
    <property type="entry name" value="T2SSF"/>
    <property type="match status" value="1"/>
</dbReference>
<keyword evidence="4 6" id="KW-1133">Transmembrane helix</keyword>
<evidence type="ECO:0000256" key="6">
    <source>
        <dbReference type="SAM" id="Phobius"/>
    </source>
</evidence>
<dbReference type="PANTHER" id="PTHR35007">
    <property type="entry name" value="INTEGRAL MEMBRANE PROTEIN-RELATED"/>
    <property type="match status" value="1"/>
</dbReference>
<feature type="transmembrane region" description="Helical" evidence="6">
    <location>
        <begin position="260"/>
        <end position="280"/>
    </location>
</feature>
<dbReference type="EMBL" id="QMEY01000014">
    <property type="protein sequence ID" value="RBQ16952.1"/>
    <property type="molecule type" value="Genomic_DNA"/>
</dbReference>
<gene>
    <name evidence="8" type="ORF">DP939_28285</name>
</gene>
<keyword evidence="9" id="KW-1185">Reference proteome</keyword>
<evidence type="ECO:0000259" key="7">
    <source>
        <dbReference type="Pfam" id="PF00482"/>
    </source>
</evidence>
<evidence type="ECO:0000256" key="4">
    <source>
        <dbReference type="ARBA" id="ARBA00022989"/>
    </source>
</evidence>
<proteinExistence type="predicted"/>
<evidence type="ECO:0000256" key="5">
    <source>
        <dbReference type="ARBA" id="ARBA00023136"/>
    </source>
</evidence>
<keyword evidence="3 6" id="KW-0812">Transmembrane</keyword>
<keyword evidence="5 6" id="KW-0472">Membrane</keyword>